<sequence>MLVKSLITGMIRSRIMALRTPRLICRNYRREGPPQPFDNMPFSVPNRYAATMVFSIFFGIGLWAPFIIVWYSMAKRTM</sequence>
<evidence type="ECO:0000256" key="1">
    <source>
        <dbReference type="SAM" id="Phobius"/>
    </source>
</evidence>
<proteinExistence type="predicted"/>
<dbReference type="Pfam" id="PF02935">
    <property type="entry name" value="COX7C"/>
    <property type="match status" value="1"/>
</dbReference>
<dbReference type="GO" id="GO:0006123">
    <property type="term" value="P:mitochondrial electron transport, cytochrome c to oxygen"/>
    <property type="evidence" value="ECO:0007669"/>
    <property type="project" value="InterPro"/>
</dbReference>
<keyword evidence="1" id="KW-0472">Membrane</keyword>
<protein>
    <submittedName>
        <fullName evidence="2">(apollo) hypothetical protein</fullName>
    </submittedName>
</protein>
<organism evidence="2 3">
    <name type="scientific">Parnassius apollo</name>
    <name type="common">Apollo butterfly</name>
    <name type="synonym">Papilio apollo</name>
    <dbReference type="NCBI Taxonomy" id="110799"/>
    <lineage>
        <taxon>Eukaryota</taxon>
        <taxon>Metazoa</taxon>
        <taxon>Ecdysozoa</taxon>
        <taxon>Arthropoda</taxon>
        <taxon>Hexapoda</taxon>
        <taxon>Insecta</taxon>
        <taxon>Pterygota</taxon>
        <taxon>Neoptera</taxon>
        <taxon>Endopterygota</taxon>
        <taxon>Lepidoptera</taxon>
        <taxon>Glossata</taxon>
        <taxon>Ditrysia</taxon>
        <taxon>Papilionoidea</taxon>
        <taxon>Papilionidae</taxon>
        <taxon>Parnassiinae</taxon>
        <taxon>Parnassini</taxon>
        <taxon>Parnassius</taxon>
        <taxon>Parnassius</taxon>
    </lineage>
</organism>
<accession>A0A8S3WW20</accession>
<dbReference type="GO" id="GO:0005739">
    <property type="term" value="C:mitochondrion"/>
    <property type="evidence" value="ECO:0007669"/>
    <property type="project" value="GOC"/>
</dbReference>
<name>A0A8S3WW20_PARAO</name>
<keyword evidence="1" id="KW-1133">Transmembrane helix</keyword>
<evidence type="ECO:0000313" key="2">
    <source>
        <dbReference type="EMBL" id="CAG4984078.1"/>
    </source>
</evidence>
<dbReference type="Proteomes" id="UP000691718">
    <property type="component" value="Unassembled WGS sequence"/>
</dbReference>
<reference evidence="2" key="1">
    <citation type="submission" date="2021-04" db="EMBL/GenBank/DDBJ databases">
        <authorList>
            <person name="Tunstrom K."/>
        </authorList>
    </citation>
    <scope>NUCLEOTIDE SEQUENCE</scope>
</reference>
<dbReference type="AlphaFoldDB" id="A0A8S3WW20"/>
<keyword evidence="3" id="KW-1185">Reference proteome</keyword>
<feature type="transmembrane region" description="Helical" evidence="1">
    <location>
        <begin position="48"/>
        <end position="71"/>
    </location>
</feature>
<keyword evidence="1" id="KW-0812">Transmembrane</keyword>
<dbReference type="OrthoDB" id="9974841at2759"/>
<dbReference type="EMBL" id="CAJQZP010000774">
    <property type="protein sequence ID" value="CAG4984078.1"/>
    <property type="molecule type" value="Genomic_DNA"/>
</dbReference>
<gene>
    <name evidence="2" type="ORF">PAPOLLO_LOCUS10785</name>
</gene>
<comment type="caution">
    <text evidence="2">The sequence shown here is derived from an EMBL/GenBank/DDBJ whole genome shotgun (WGS) entry which is preliminary data.</text>
</comment>
<dbReference type="InterPro" id="IPR004202">
    <property type="entry name" value="COX7C/Cox8"/>
</dbReference>
<evidence type="ECO:0000313" key="3">
    <source>
        <dbReference type="Proteomes" id="UP000691718"/>
    </source>
</evidence>